<name>A0A919U758_9CELL</name>
<dbReference type="EMBL" id="BONO01000027">
    <property type="protein sequence ID" value="GIG37704.1"/>
    <property type="molecule type" value="Genomic_DNA"/>
</dbReference>
<evidence type="ECO:0000256" key="1">
    <source>
        <dbReference type="SAM" id="MobiDB-lite"/>
    </source>
</evidence>
<protein>
    <submittedName>
        <fullName evidence="2">Uncharacterized protein</fullName>
    </submittedName>
</protein>
<comment type="caution">
    <text evidence="2">The sequence shown here is derived from an EMBL/GenBank/DDBJ whole genome shotgun (WGS) entry which is preliminary data.</text>
</comment>
<organism evidence="2 3">
    <name type="scientific">Cellulomonas pakistanensis</name>
    <dbReference type="NCBI Taxonomy" id="992287"/>
    <lineage>
        <taxon>Bacteria</taxon>
        <taxon>Bacillati</taxon>
        <taxon>Actinomycetota</taxon>
        <taxon>Actinomycetes</taxon>
        <taxon>Micrococcales</taxon>
        <taxon>Cellulomonadaceae</taxon>
        <taxon>Cellulomonas</taxon>
    </lineage>
</organism>
<keyword evidence="3" id="KW-1185">Reference proteome</keyword>
<proteinExistence type="predicted"/>
<gene>
    <name evidence="2" type="ORF">Cpa01nite_30850</name>
</gene>
<dbReference type="AlphaFoldDB" id="A0A919U758"/>
<feature type="region of interest" description="Disordered" evidence="1">
    <location>
        <begin position="52"/>
        <end position="79"/>
    </location>
</feature>
<accession>A0A919U758</accession>
<sequence>MHGGVGELLLDRRVLVEQRAGGRERVGHRGGSPGGEGAAAWFSHEAVAVGPGRWTRPGHTTTPVPDGPLGTAVHRRQDG</sequence>
<evidence type="ECO:0000313" key="2">
    <source>
        <dbReference type="EMBL" id="GIG37704.1"/>
    </source>
</evidence>
<dbReference type="Proteomes" id="UP000642125">
    <property type="component" value="Unassembled WGS sequence"/>
</dbReference>
<evidence type="ECO:0000313" key="3">
    <source>
        <dbReference type="Proteomes" id="UP000642125"/>
    </source>
</evidence>
<reference evidence="2" key="1">
    <citation type="submission" date="2021-01" db="EMBL/GenBank/DDBJ databases">
        <title>Whole genome shotgun sequence of Cellulomonas pakistanensis NBRC 110800.</title>
        <authorList>
            <person name="Komaki H."/>
            <person name="Tamura T."/>
        </authorList>
    </citation>
    <scope>NUCLEOTIDE SEQUENCE</scope>
    <source>
        <strain evidence="2">NBRC 110800</strain>
    </source>
</reference>